<dbReference type="OrthoDB" id="9808870at2"/>
<feature type="transmembrane region" description="Helical" evidence="1">
    <location>
        <begin position="338"/>
        <end position="362"/>
    </location>
</feature>
<dbReference type="Pfam" id="PF13795">
    <property type="entry name" value="HupE_UreJ_2"/>
    <property type="match status" value="1"/>
</dbReference>
<dbReference type="InterPro" id="IPR032809">
    <property type="entry name" value="Put_HupE_UreJ"/>
</dbReference>
<protein>
    <submittedName>
        <fullName evidence="2">HupE / UreJ protein</fullName>
    </submittedName>
</protein>
<name>A0A1G7FSN6_9FLAO</name>
<evidence type="ECO:0000313" key="3">
    <source>
        <dbReference type="Proteomes" id="UP000199109"/>
    </source>
</evidence>
<dbReference type="Proteomes" id="UP000199109">
    <property type="component" value="Unassembled WGS sequence"/>
</dbReference>
<proteinExistence type="predicted"/>
<feature type="transmembrane region" description="Helical" evidence="1">
    <location>
        <begin position="374"/>
        <end position="391"/>
    </location>
</feature>
<dbReference type="AlphaFoldDB" id="A0A1G7FSN6"/>
<evidence type="ECO:0000256" key="1">
    <source>
        <dbReference type="SAM" id="Phobius"/>
    </source>
</evidence>
<feature type="transmembrane region" description="Helical" evidence="1">
    <location>
        <begin position="308"/>
        <end position="326"/>
    </location>
</feature>
<keyword evidence="1" id="KW-0472">Membrane</keyword>
<organism evidence="2 3">
    <name type="scientific">Pricia antarctica</name>
    <dbReference type="NCBI Taxonomy" id="641691"/>
    <lineage>
        <taxon>Bacteria</taxon>
        <taxon>Pseudomonadati</taxon>
        <taxon>Bacteroidota</taxon>
        <taxon>Flavobacteriia</taxon>
        <taxon>Flavobacteriales</taxon>
        <taxon>Flavobacteriaceae</taxon>
        <taxon>Pricia</taxon>
    </lineage>
</organism>
<keyword evidence="3" id="KW-1185">Reference proteome</keyword>
<feature type="transmembrane region" description="Helical" evidence="1">
    <location>
        <begin position="282"/>
        <end position="299"/>
    </location>
</feature>
<gene>
    <name evidence="2" type="ORF">SAMN05421636_107261</name>
</gene>
<reference evidence="2 3" key="1">
    <citation type="submission" date="2016-10" db="EMBL/GenBank/DDBJ databases">
        <authorList>
            <person name="de Groot N.N."/>
        </authorList>
    </citation>
    <scope>NUCLEOTIDE SEQUENCE [LARGE SCALE GENOMIC DNA]</scope>
    <source>
        <strain evidence="2 3">DSM 23421</strain>
    </source>
</reference>
<dbReference type="STRING" id="641691.SAMN05421636_107261"/>
<keyword evidence="1" id="KW-0812">Transmembrane</keyword>
<sequence length="419" mass="48087">MKRTTLQLFFILFLLVPLSIYSHQPDRSLIYLRVYETAGIEGRFEIMATELDKYLGLDLGRHPSVEEVAVYREKIQAYLFEHSAFSSVYGNHKIIFTDEISILYIDFGSFVAIHFRLDNTEKIPDKLEVTYAVFFDENPMQTNRLGMEYNWKAGLINNEKIMALDFTPSQKTKTLDLTDTSVWKGFLAMIKQGTWHIWIGADHILFLLALILPSVVLRKRETLQPITSEGIASKPSRWKWVPVPQFKPAFWYILKIVTFFTIAHTITLSLASLGIVNLPSRWVESIIAFSIGLAAYHNIKPIFIGREWVIAFVFGLFHGFGFASVLSELGFKGENLSLSLLGFNIGVELGQVVIILLIFPVLYVIRKSKIYPKLLVWLSALLIVISLYWLVERAFDIDMPIDEYLNGKIYPIVRYLGLI</sequence>
<dbReference type="EMBL" id="FNAO01000007">
    <property type="protein sequence ID" value="SDE78910.1"/>
    <property type="molecule type" value="Genomic_DNA"/>
</dbReference>
<feature type="transmembrane region" description="Helical" evidence="1">
    <location>
        <begin position="249"/>
        <end position="276"/>
    </location>
</feature>
<keyword evidence="1" id="KW-1133">Transmembrane helix</keyword>
<dbReference type="RefSeq" id="WP_091870781.1">
    <property type="nucleotide sequence ID" value="NZ_FNAO01000007.1"/>
</dbReference>
<accession>A0A1G7FSN6</accession>
<evidence type="ECO:0000313" key="2">
    <source>
        <dbReference type="EMBL" id="SDE78910.1"/>
    </source>
</evidence>
<feature type="transmembrane region" description="Helical" evidence="1">
    <location>
        <begin position="195"/>
        <end position="217"/>
    </location>
</feature>